<proteinExistence type="predicted"/>
<evidence type="ECO:0000313" key="3">
    <source>
        <dbReference type="Proteomes" id="UP001358417"/>
    </source>
</evidence>
<name>A0AAV9MT67_9EURO</name>
<dbReference type="Proteomes" id="UP001358417">
    <property type="component" value="Unassembled WGS sequence"/>
</dbReference>
<evidence type="ECO:0000256" key="1">
    <source>
        <dbReference type="SAM" id="MobiDB-lite"/>
    </source>
</evidence>
<reference evidence="2 3" key="1">
    <citation type="submission" date="2023-08" db="EMBL/GenBank/DDBJ databases">
        <title>Black Yeasts Isolated from many extreme environments.</title>
        <authorList>
            <person name="Coleine C."/>
            <person name="Stajich J.E."/>
            <person name="Selbmann L."/>
        </authorList>
    </citation>
    <scope>NUCLEOTIDE SEQUENCE [LARGE SCALE GENOMIC DNA]</scope>
    <source>
        <strain evidence="2 3">CCFEE 5792</strain>
    </source>
</reference>
<organism evidence="2 3">
    <name type="scientific">Exophiala bonariae</name>
    <dbReference type="NCBI Taxonomy" id="1690606"/>
    <lineage>
        <taxon>Eukaryota</taxon>
        <taxon>Fungi</taxon>
        <taxon>Dikarya</taxon>
        <taxon>Ascomycota</taxon>
        <taxon>Pezizomycotina</taxon>
        <taxon>Eurotiomycetes</taxon>
        <taxon>Chaetothyriomycetidae</taxon>
        <taxon>Chaetothyriales</taxon>
        <taxon>Herpotrichiellaceae</taxon>
        <taxon>Exophiala</taxon>
    </lineage>
</organism>
<protein>
    <submittedName>
        <fullName evidence="2">Uncharacterized protein</fullName>
    </submittedName>
</protein>
<feature type="region of interest" description="Disordered" evidence="1">
    <location>
        <begin position="1"/>
        <end position="26"/>
    </location>
</feature>
<keyword evidence="3" id="KW-1185">Reference proteome</keyword>
<accession>A0AAV9MT67</accession>
<dbReference type="AlphaFoldDB" id="A0AAV9MT67"/>
<gene>
    <name evidence="2" type="ORF">LTR84_011995</name>
</gene>
<dbReference type="EMBL" id="JAVRRD010000066">
    <property type="protein sequence ID" value="KAK5042939.1"/>
    <property type="molecule type" value="Genomic_DNA"/>
</dbReference>
<comment type="caution">
    <text evidence="2">The sequence shown here is derived from an EMBL/GenBank/DDBJ whole genome shotgun (WGS) entry which is preliminary data.</text>
</comment>
<dbReference type="RefSeq" id="XP_064699829.1">
    <property type="nucleotide sequence ID" value="XM_064855521.1"/>
</dbReference>
<dbReference type="GeneID" id="89980143"/>
<sequence length="176" mass="20778">MLLEKTAAASRQTSEEQMTKFQSTQLPDNERPLTCMFFFFASQMKRNMQPADPDLVRRGKMPDQSTHQLDTMLARVRMYAAHSPLISKFETFSVEIPETVFQDSTSTSTFSRDEIHDTVMMLKFRDRRAREQWIATREWQEFMRDTERKHVFRQMPHVRCASSLRGLMDPWDSLTA</sequence>
<evidence type="ECO:0000313" key="2">
    <source>
        <dbReference type="EMBL" id="KAK5042939.1"/>
    </source>
</evidence>